<evidence type="ECO:0000313" key="1">
    <source>
        <dbReference type="EMBL" id="SVE17521.1"/>
    </source>
</evidence>
<organism evidence="1">
    <name type="scientific">marine metagenome</name>
    <dbReference type="NCBI Taxonomy" id="408172"/>
    <lineage>
        <taxon>unclassified sequences</taxon>
        <taxon>metagenomes</taxon>
        <taxon>ecological metagenomes</taxon>
    </lineage>
</organism>
<protein>
    <submittedName>
        <fullName evidence="1">Uncharacterized protein</fullName>
    </submittedName>
</protein>
<proteinExistence type="predicted"/>
<name>A0A383BCH0_9ZZZZ</name>
<dbReference type="AlphaFoldDB" id="A0A383BCH0"/>
<dbReference type="EMBL" id="UINC01199209">
    <property type="protein sequence ID" value="SVE17521.1"/>
    <property type="molecule type" value="Genomic_DNA"/>
</dbReference>
<gene>
    <name evidence="1" type="ORF">METZ01_LOCUS470375</name>
</gene>
<accession>A0A383BCH0</accession>
<sequence length="29" mass="3286">CELHTCLSLLPPTLMHQTISQKTLLVEHV</sequence>
<feature type="non-terminal residue" evidence="1">
    <location>
        <position position="29"/>
    </location>
</feature>
<reference evidence="1" key="1">
    <citation type="submission" date="2018-05" db="EMBL/GenBank/DDBJ databases">
        <authorList>
            <person name="Lanie J.A."/>
            <person name="Ng W.-L."/>
            <person name="Kazmierczak K.M."/>
            <person name="Andrzejewski T.M."/>
            <person name="Davidsen T.M."/>
            <person name="Wayne K.J."/>
            <person name="Tettelin H."/>
            <person name="Glass J.I."/>
            <person name="Rusch D."/>
            <person name="Podicherti R."/>
            <person name="Tsui H.-C.T."/>
            <person name="Winkler M.E."/>
        </authorList>
    </citation>
    <scope>NUCLEOTIDE SEQUENCE</scope>
</reference>
<feature type="non-terminal residue" evidence="1">
    <location>
        <position position="1"/>
    </location>
</feature>